<dbReference type="AlphaFoldDB" id="A0A7J6VZ28"/>
<evidence type="ECO:0000313" key="1">
    <source>
        <dbReference type="EMBL" id="KAF5190379.1"/>
    </source>
</evidence>
<gene>
    <name evidence="1" type="ORF">FRX31_020033</name>
</gene>
<organism evidence="1 2">
    <name type="scientific">Thalictrum thalictroides</name>
    <name type="common">Rue-anemone</name>
    <name type="synonym">Anemone thalictroides</name>
    <dbReference type="NCBI Taxonomy" id="46969"/>
    <lineage>
        <taxon>Eukaryota</taxon>
        <taxon>Viridiplantae</taxon>
        <taxon>Streptophyta</taxon>
        <taxon>Embryophyta</taxon>
        <taxon>Tracheophyta</taxon>
        <taxon>Spermatophyta</taxon>
        <taxon>Magnoliopsida</taxon>
        <taxon>Ranunculales</taxon>
        <taxon>Ranunculaceae</taxon>
        <taxon>Thalictroideae</taxon>
        <taxon>Thalictrum</taxon>
    </lineage>
</organism>
<protein>
    <submittedName>
        <fullName evidence="1">Uncharacterized protein</fullName>
    </submittedName>
</protein>
<accession>A0A7J6VZ28</accession>
<dbReference type="InterPro" id="IPR038357">
    <property type="entry name" value="KEN_sf"/>
</dbReference>
<evidence type="ECO:0000313" key="2">
    <source>
        <dbReference type="Proteomes" id="UP000554482"/>
    </source>
</evidence>
<dbReference type="Gene3D" id="1.20.1440.180">
    <property type="entry name" value="KEN domain"/>
    <property type="match status" value="1"/>
</dbReference>
<sequence>MKLLFGPILRAFDTLTKEGFSQVDDPKNIVFLEADTKKKCPKVLMQSATTRPEDNFKQLRKLLLTLMGNREIPQLSHAVTSFLWFLNWNASDFNVLYNHPALWSPESSGRFAIQAQAYIRKNYYEIHYDMEQMVRTEPTFVEFEGWQNRLNKDLKLFLQESLKHKTKNYESNLIGLIEFQRDAHVHYNDKGHSNIEDYQTNAQLEKMFVKLFPNILSAGYCFMLTFKFRFEE</sequence>
<name>A0A7J6VZ28_THATH</name>
<comment type="caution">
    <text evidence="1">The sequence shown here is derived from an EMBL/GenBank/DDBJ whole genome shotgun (WGS) entry which is preliminary data.</text>
</comment>
<dbReference type="Proteomes" id="UP000554482">
    <property type="component" value="Unassembled WGS sequence"/>
</dbReference>
<proteinExistence type="predicted"/>
<reference evidence="1 2" key="1">
    <citation type="submission" date="2020-06" db="EMBL/GenBank/DDBJ databases">
        <title>Transcriptomic and genomic resources for Thalictrum thalictroides and T. hernandezii: Facilitating candidate gene discovery in an emerging model plant lineage.</title>
        <authorList>
            <person name="Arias T."/>
            <person name="Riano-Pachon D.M."/>
            <person name="Di Stilio V.S."/>
        </authorList>
    </citation>
    <scope>NUCLEOTIDE SEQUENCE [LARGE SCALE GENOMIC DNA]</scope>
    <source>
        <strain evidence="2">cv. WT478/WT964</strain>
        <tissue evidence="1">Leaves</tissue>
    </source>
</reference>
<keyword evidence="2" id="KW-1185">Reference proteome</keyword>
<dbReference type="EMBL" id="JABWDY010024283">
    <property type="protein sequence ID" value="KAF5190379.1"/>
    <property type="molecule type" value="Genomic_DNA"/>
</dbReference>